<feature type="domain" description="CCHC-type" evidence="4">
    <location>
        <begin position="530"/>
        <end position="546"/>
    </location>
</feature>
<evidence type="ECO:0000256" key="2">
    <source>
        <dbReference type="PROSITE-ProRule" id="PRU00047"/>
    </source>
</evidence>
<feature type="region of interest" description="Disordered" evidence="3">
    <location>
        <begin position="193"/>
        <end position="270"/>
    </location>
</feature>
<feature type="compositionally biased region" description="Polar residues" evidence="3">
    <location>
        <begin position="505"/>
        <end position="516"/>
    </location>
</feature>
<dbReference type="Proteomes" id="UP000717328">
    <property type="component" value="Unassembled WGS sequence"/>
</dbReference>
<name>A0A9P7KJ46_9AGAR</name>
<dbReference type="SMART" id="SM00343">
    <property type="entry name" value="ZnF_C2HC"/>
    <property type="match status" value="1"/>
</dbReference>
<feature type="region of interest" description="Disordered" evidence="3">
    <location>
        <begin position="104"/>
        <end position="126"/>
    </location>
</feature>
<feature type="compositionally biased region" description="Basic and acidic residues" evidence="3">
    <location>
        <begin position="419"/>
        <end position="430"/>
    </location>
</feature>
<dbReference type="GO" id="GO:0008270">
    <property type="term" value="F:zinc ion binding"/>
    <property type="evidence" value="ECO:0007669"/>
    <property type="project" value="UniProtKB-KW"/>
</dbReference>
<feature type="compositionally biased region" description="Basic and acidic residues" evidence="3">
    <location>
        <begin position="141"/>
        <end position="156"/>
    </location>
</feature>
<dbReference type="EMBL" id="JABCKI010001219">
    <property type="protein sequence ID" value="KAG5649291.1"/>
    <property type="molecule type" value="Genomic_DNA"/>
</dbReference>
<feature type="region of interest" description="Disordered" evidence="3">
    <location>
        <begin position="542"/>
        <end position="567"/>
    </location>
</feature>
<protein>
    <recommendedName>
        <fullName evidence="4">CCHC-type domain-containing protein</fullName>
    </recommendedName>
</protein>
<keyword evidence="6" id="KW-1185">Reference proteome</keyword>
<feature type="compositionally biased region" description="Low complexity" evidence="3">
    <location>
        <begin position="195"/>
        <end position="246"/>
    </location>
</feature>
<feature type="compositionally biased region" description="Basic and acidic residues" evidence="3">
    <location>
        <begin position="104"/>
        <end position="114"/>
    </location>
</feature>
<gene>
    <name evidence="5" type="ORF">H0H81_004806</name>
</gene>
<reference evidence="5" key="2">
    <citation type="submission" date="2021-10" db="EMBL/GenBank/DDBJ databases">
        <title>Phylogenomics reveals ancestral predisposition of the termite-cultivated fungus Termitomyces towards a domesticated lifestyle.</title>
        <authorList>
            <person name="Auxier B."/>
            <person name="Grum-Grzhimaylo A."/>
            <person name="Cardenas M.E."/>
            <person name="Lodge J.D."/>
            <person name="Laessoe T."/>
            <person name="Pedersen O."/>
            <person name="Smith M.E."/>
            <person name="Kuyper T.W."/>
            <person name="Franco-Molano E.A."/>
            <person name="Baroni T.J."/>
            <person name="Aanen D.K."/>
        </authorList>
    </citation>
    <scope>NUCLEOTIDE SEQUENCE</scope>
    <source>
        <strain evidence="5">D49</strain>
    </source>
</reference>
<dbReference type="InterPro" id="IPR036875">
    <property type="entry name" value="Znf_CCHC_sf"/>
</dbReference>
<sequence length="643" mass="71531">MPAETSRDKGKGIDPRNWGAIALEEEEVQPDVQCAILNEFSVHRDLKAMQGQSAEYKEPEASEGDQSQGEGDNIPLPEDDEAPPVSRKELLEYLAYKQKLEQELHRRAQKEKSAPRKCRGCATSEPLSGDIASLIEKVADVDTRNRKAKEAARKASEQASASKPSAKYQDHLPINQIGVKSSLGKAFRHVQSEVSDSSYGSPSDSSSSSSGDVSSSDSELSSDSSDSGLSFSTSSSGLSHGLCHGSCRNHKRRSHKNKHKSRRSLIKPTPPEKYNGCANWLTFQCFMTHGLNYVKYGYVEKPCQVIVLSEFLVGKAYTFFTWNVALKPHKWDLQRACLDTFVQGRLSVKEYVSELNELFSIVGTDGKHVRVVKLFNGFKPSIQRALYCVHMNAEQTSWKKMVQEAKYQELAENVNVGDLRQDSHRSRDHGSQGSSHRRKHNRHNNQSQRHNGLHRSDRLPSPGHQTNNTPGFSSVRGNHHAYTPSATKPGTWKEKRAERKKSHISQHTANRSSHPHLSQKDEDEYRTAGRCFECSEMGHMSRNCPRRRTASSSTGKPPSLTVYGLRPDLEETEQSRGSYSLDSICSGAMEYHQLGGRGYQFDTLTFTIFTAPIIAIAAIGHGFVGLHSTYVTALITALSANNV</sequence>
<dbReference type="GO" id="GO:0006397">
    <property type="term" value="P:mRNA processing"/>
    <property type="evidence" value="ECO:0007669"/>
    <property type="project" value="UniProtKB-KW"/>
</dbReference>
<dbReference type="SUPFAM" id="SSF57756">
    <property type="entry name" value="Retrovirus zinc finger-like domains"/>
    <property type="match status" value="1"/>
</dbReference>
<dbReference type="GO" id="GO:0003676">
    <property type="term" value="F:nucleic acid binding"/>
    <property type="evidence" value="ECO:0007669"/>
    <property type="project" value="InterPro"/>
</dbReference>
<keyword evidence="1" id="KW-0507">mRNA processing</keyword>
<evidence type="ECO:0000313" key="5">
    <source>
        <dbReference type="EMBL" id="KAG5649291.1"/>
    </source>
</evidence>
<feature type="region of interest" description="Disordered" evidence="3">
    <location>
        <begin position="417"/>
        <end position="525"/>
    </location>
</feature>
<evidence type="ECO:0000256" key="3">
    <source>
        <dbReference type="SAM" id="MobiDB-lite"/>
    </source>
</evidence>
<feature type="region of interest" description="Disordered" evidence="3">
    <location>
        <begin position="49"/>
        <end position="88"/>
    </location>
</feature>
<organism evidence="5 6">
    <name type="scientific">Sphagnurus paluster</name>
    <dbReference type="NCBI Taxonomy" id="117069"/>
    <lineage>
        <taxon>Eukaryota</taxon>
        <taxon>Fungi</taxon>
        <taxon>Dikarya</taxon>
        <taxon>Basidiomycota</taxon>
        <taxon>Agaricomycotina</taxon>
        <taxon>Agaricomycetes</taxon>
        <taxon>Agaricomycetidae</taxon>
        <taxon>Agaricales</taxon>
        <taxon>Tricholomatineae</taxon>
        <taxon>Lyophyllaceae</taxon>
        <taxon>Sphagnurus</taxon>
    </lineage>
</organism>
<feature type="compositionally biased region" description="Polar residues" evidence="3">
    <location>
        <begin position="463"/>
        <end position="476"/>
    </location>
</feature>
<keyword evidence="2" id="KW-0863">Zinc-finger</keyword>
<accession>A0A9P7KJ46</accession>
<dbReference type="OrthoDB" id="3205788at2759"/>
<evidence type="ECO:0000259" key="4">
    <source>
        <dbReference type="PROSITE" id="PS50158"/>
    </source>
</evidence>
<keyword evidence="2" id="KW-0479">Metal-binding</keyword>
<proteinExistence type="predicted"/>
<evidence type="ECO:0000313" key="6">
    <source>
        <dbReference type="Proteomes" id="UP000717328"/>
    </source>
</evidence>
<dbReference type="Pfam" id="PF00098">
    <property type="entry name" value="zf-CCHC"/>
    <property type="match status" value="1"/>
</dbReference>
<evidence type="ECO:0000256" key="1">
    <source>
        <dbReference type="ARBA" id="ARBA00022664"/>
    </source>
</evidence>
<dbReference type="PROSITE" id="PS50158">
    <property type="entry name" value="ZF_CCHC"/>
    <property type="match status" value="1"/>
</dbReference>
<keyword evidence="2" id="KW-0862">Zinc</keyword>
<feature type="region of interest" description="Disordered" evidence="3">
    <location>
        <begin position="141"/>
        <end position="174"/>
    </location>
</feature>
<comment type="caution">
    <text evidence="5">The sequence shown here is derived from an EMBL/GenBank/DDBJ whole genome shotgun (WGS) entry which is preliminary data.</text>
</comment>
<reference evidence="5" key="1">
    <citation type="submission" date="2021-02" db="EMBL/GenBank/DDBJ databases">
        <authorList>
            <person name="Nieuwenhuis M."/>
            <person name="Van De Peppel L.J.J."/>
        </authorList>
    </citation>
    <scope>NUCLEOTIDE SEQUENCE</scope>
    <source>
        <strain evidence="5">D49</strain>
    </source>
</reference>
<dbReference type="Gene3D" id="4.10.60.10">
    <property type="entry name" value="Zinc finger, CCHC-type"/>
    <property type="match status" value="1"/>
</dbReference>
<dbReference type="AlphaFoldDB" id="A0A9P7KJ46"/>
<feature type="compositionally biased region" description="Basic residues" evidence="3">
    <location>
        <begin position="247"/>
        <end position="265"/>
    </location>
</feature>
<dbReference type="InterPro" id="IPR001878">
    <property type="entry name" value="Znf_CCHC"/>
</dbReference>